<proteinExistence type="inferred from homology"/>
<keyword evidence="3" id="KW-0547">Nucleotide-binding</keyword>
<evidence type="ECO:0000256" key="2">
    <source>
        <dbReference type="ARBA" id="ARBA00022679"/>
    </source>
</evidence>
<feature type="domain" description="Four-carbon acid sugar kinase N-terminal" evidence="7">
    <location>
        <begin position="3"/>
        <end position="222"/>
    </location>
</feature>
<name>A0A2M8RUE3_9PAST</name>
<keyword evidence="4" id="KW-0418">Kinase</keyword>
<accession>A0A2M8RUE3</accession>
<comment type="similarity">
    <text evidence="1">Belongs to the four-carbon acid sugar kinase family.</text>
</comment>
<keyword evidence="6" id="KW-0119">Carbohydrate metabolism</keyword>
<dbReference type="InterPro" id="IPR031475">
    <property type="entry name" value="NBD_C"/>
</dbReference>
<evidence type="ECO:0000313" key="9">
    <source>
        <dbReference type="EMBL" id="PJG82510.1"/>
    </source>
</evidence>
<evidence type="ECO:0008006" key="11">
    <source>
        <dbReference type="Google" id="ProtNLM"/>
    </source>
</evidence>
<keyword evidence="5" id="KW-0067">ATP-binding</keyword>
<dbReference type="Proteomes" id="UP000230282">
    <property type="component" value="Unassembled WGS sequence"/>
</dbReference>
<organism evidence="9 10">
    <name type="scientific">Caviibacterium pharyngocola</name>
    <dbReference type="NCBI Taxonomy" id="28159"/>
    <lineage>
        <taxon>Bacteria</taxon>
        <taxon>Pseudomonadati</taxon>
        <taxon>Pseudomonadota</taxon>
        <taxon>Gammaproteobacteria</taxon>
        <taxon>Pasteurellales</taxon>
        <taxon>Pasteurellaceae</taxon>
        <taxon>Caviibacterium</taxon>
    </lineage>
</organism>
<dbReference type="GO" id="GO:0016301">
    <property type="term" value="F:kinase activity"/>
    <property type="evidence" value="ECO:0007669"/>
    <property type="project" value="UniProtKB-KW"/>
</dbReference>
<dbReference type="Gene3D" id="3.40.980.20">
    <property type="entry name" value="Four-carbon acid sugar kinase, nucleotide binding domain"/>
    <property type="match status" value="1"/>
</dbReference>
<evidence type="ECO:0000256" key="1">
    <source>
        <dbReference type="ARBA" id="ARBA00005715"/>
    </source>
</evidence>
<comment type="caution">
    <text evidence="9">The sequence shown here is derived from an EMBL/GenBank/DDBJ whole genome shotgun (WGS) entry which is preliminary data.</text>
</comment>
<dbReference type="OrthoDB" id="191465at2"/>
<reference evidence="9 10" key="1">
    <citation type="submission" date="2017-11" db="EMBL/GenBank/DDBJ databases">
        <title>Reclassification of Bisgaard taxon 5 as Caviibacterium pharyngocola gen. nov., sp. nov.</title>
        <authorList>
            <person name="Christensen H."/>
        </authorList>
    </citation>
    <scope>NUCLEOTIDE SEQUENCE [LARGE SCALE GENOMIC DNA]</scope>
    <source>
        <strain evidence="9 10">7_3</strain>
    </source>
</reference>
<dbReference type="Pfam" id="PF17042">
    <property type="entry name" value="NBD_C"/>
    <property type="match status" value="1"/>
</dbReference>
<dbReference type="EMBL" id="PHGZ01000020">
    <property type="protein sequence ID" value="PJG82510.1"/>
    <property type="molecule type" value="Genomic_DNA"/>
</dbReference>
<dbReference type="NCBIfam" id="NF047819">
    <property type="entry name" value="ThrnKinDtnkGamma"/>
    <property type="match status" value="1"/>
</dbReference>
<sequence length="423" mass="46792">MKLFVIADDFTGANDTGVQFSLQGLSVDVMVDFSQSYDDSADVIVVNTDSRAMTIENAQKSVYQVISSQPISACIYKKIDSTLRGNIGAEIESCLQAAQRKLALFCPALPKAGRTIKNGICYVHNQPLIETEFATDPKTPIISSDVRQIIAAQTAIPQLRIHLDLLRQSDCLSIIKENCSQNSSLIVCFDAENEQDLQRINQIAAQLNEPHILVGSSGLAQSIFSEKRPHFDVQSALPIFFVIGSMSEKTRRQAEYVAQHSHLTPIVIPTESLLRRDSNLERIKQKVIHRLREKHHVLLQTDNSLAARENIDTLCRQYQLDRATLGEMICQELSKLSAAILTEIHFNIGGLFLTGGDIAVGVAKKLGGKRYRIGGEIESGVPFGYFPSTPFSHIPIITKAGGFGSETVLWKTIDFIQNKVNRP</sequence>
<protein>
    <recommendedName>
        <fullName evidence="11">Four-carbon acid sugar kinase family protein</fullName>
    </recommendedName>
</protein>
<feature type="domain" description="Four-carbon acid sugar kinase nucleotide binding" evidence="8">
    <location>
        <begin position="241"/>
        <end position="409"/>
    </location>
</feature>
<dbReference type="InterPro" id="IPR010737">
    <property type="entry name" value="4-carb_acid_sugar_kinase_N"/>
</dbReference>
<dbReference type="InterPro" id="IPR042213">
    <property type="entry name" value="NBD_C_sf"/>
</dbReference>
<gene>
    <name evidence="9" type="ORF">CVP04_09255</name>
</gene>
<evidence type="ECO:0000256" key="4">
    <source>
        <dbReference type="ARBA" id="ARBA00022777"/>
    </source>
</evidence>
<evidence type="ECO:0000256" key="6">
    <source>
        <dbReference type="ARBA" id="ARBA00023277"/>
    </source>
</evidence>
<evidence type="ECO:0000259" key="8">
    <source>
        <dbReference type="Pfam" id="PF17042"/>
    </source>
</evidence>
<evidence type="ECO:0000256" key="5">
    <source>
        <dbReference type="ARBA" id="ARBA00022840"/>
    </source>
</evidence>
<dbReference type="InterPro" id="IPR037051">
    <property type="entry name" value="4-carb_acid_sugar_kinase_N_sf"/>
</dbReference>
<dbReference type="GO" id="GO:0005524">
    <property type="term" value="F:ATP binding"/>
    <property type="evidence" value="ECO:0007669"/>
    <property type="project" value="UniProtKB-KW"/>
</dbReference>
<keyword evidence="2" id="KW-0808">Transferase</keyword>
<evidence type="ECO:0000259" key="7">
    <source>
        <dbReference type="Pfam" id="PF07005"/>
    </source>
</evidence>
<dbReference type="Pfam" id="PF07005">
    <property type="entry name" value="SBD_N"/>
    <property type="match status" value="1"/>
</dbReference>
<dbReference type="AlphaFoldDB" id="A0A2M8RUE3"/>
<keyword evidence="10" id="KW-1185">Reference proteome</keyword>
<evidence type="ECO:0000313" key="10">
    <source>
        <dbReference type="Proteomes" id="UP000230282"/>
    </source>
</evidence>
<dbReference type="RefSeq" id="WP_100297222.1">
    <property type="nucleotide sequence ID" value="NZ_PHGZ01000020.1"/>
</dbReference>
<dbReference type="Gene3D" id="3.40.50.10840">
    <property type="entry name" value="Putative sugar-binding, N-terminal domain"/>
    <property type="match status" value="1"/>
</dbReference>
<dbReference type="SUPFAM" id="SSF142764">
    <property type="entry name" value="YgbK-like"/>
    <property type="match status" value="1"/>
</dbReference>
<evidence type="ECO:0000256" key="3">
    <source>
        <dbReference type="ARBA" id="ARBA00022741"/>
    </source>
</evidence>